<dbReference type="PANTHER" id="PTHR42736:SF1">
    <property type="entry name" value="PROTEIN-GLUTAMINE GAMMA-GLUTAMYLTRANSFERASE"/>
    <property type="match status" value="1"/>
</dbReference>
<dbReference type="Pfam" id="PF01841">
    <property type="entry name" value="Transglut_core"/>
    <property type="match status" value="1"/>
</dbReference>
<dbReference type="InterPro" id="IPR052901">
    <property type="entry name" value="Bact_TGase-like"/>
</dbReference>
<feature type="transmembrane region" description="Helical" evidence="2">
    <location>
        <begin position="206"/>
        <end position="223"/>
    </location>
</feature>
<dbReference type="Proteomes" id="UP000469125">
    <property type="component" value="Unassembled WGS sequence"/>
</dbReference>
<accession>A0A6N8FJJ4</accession>
<keyword evidence="5" id="KW-1185">Reference proteome</keyword>
<gene>
    <name evidence="4" type="ORF">GMD78_08725</name>
</gene>
<reference evidence="4 5" key="1">
    <citation type="submission" date="2019-11" db="EMBL/GenBank/DDBJ databases">
        <authorList>
            <person name="Li X."/>
        </authorList>
    </citation>
    <scope>NUCLEOTIDE SEQUENCE [LARGE SCALE GENOMIC DNA]</scope>
    <source>
        <strain evidence="4 5">L9</strain>
    </source>
</reference>
<dbReference type="SUPFAM" id="SSF54001">
    <property type="entry name" value="Cysteine proteinases"/>
    <property type="match status" value="1"/>
</dbReference>
<dbReference type="RefSeq" id="WP_155668454.1">
    <property type="nucleotide sequence ID" value="NZ_WOCA01000005.1"/>
</dbReference>
<dbReference type="InterPro" id="IPR002931">
    <property type="entry name" value="Transglutaminase-like"/>
</dbReference>
<feature type="transmembrane region" description="Helical" evidence="2">
    <location>
        <begin position="12"/>
        <end position="30"/>
    </location>
</feature>
<keyword evidence="2" id="KW-0472">Membrane</keyword>
<evidence type="ECO:0000256" key="2">
    <source>
        <dbReference type="SAM" id="Phobius"/>
    </source>
</evidence>
<feature type="transmembrane region" description="Helical" evidence="2">
    <location>
        <begin position="116"/>
        <end position="136"/>
    </location>
</feature>
<organism evidence="4 5">
    <name type="scientific">Ornithinibacillus caprae</name>
    <dbReference type="NCBI Taxonomy" id="2678566"/>
    <lineage>
        <taxon>Bacteria</taxon>
        <taxon>Bacillati</taxon>
        <taxon>Bacillota</taxon>
        <taxon>Bacilli</taxon>
        <taxon>Bacillales</taxon>
        <taxon>Bacillaceae</taxon>
        <taxon>Ornithinibacillus</taxon>
    </lineage>
</organism>
<comment type="caution">
    <text evidence="4">The sequence shown here is derived from an EMBL/GenBank/DDBJ whole genome shotgun (WGS) entry which is preliminary data.</text>
</comment>
<dbReference type="SMART" id="SM00460">
    <property type="entry name" value="TGc"/>
    <property type="match status" value="1"/>
</dbReference>
<feature type="transmembrane region" description="Helical" evidence="2">
    <location>
        <begin position="169"/>
        <end position="186"/>
    </location>
</feature>
<sequence>MNRANKNNIPIIYTSILYILGLFLFLEWLYPVEQVTDTTNIIVFVIYTIFCFIITVLQVNWWVSFLLKGFGLLFIINGLFSEYGLFNKLWFEQLFWEISINMQALFSQEWNDLTGMFRSILFLIIIWLMSYLIHYWFIQMKRIFVFVVLTFVYLSVLDTFTLYDASLSIIRTFAMAFIGLGMANFFKEIQVERITFSWARKNPVWIAPLVLIVLFSTAVGYAGPKFEPQWPDPVPFIQSAAGGSGGSGGGSIQKVGYGEDDSRLGGSFVQDYTPVFQAATKKEHYWRIESKDVYTGKGWVSSDEEPVLSEQVNGDIALEPYGESVETERLETILDFQENTNISKLVYPYGTTKVEANEPVNFLLNDNSGEIRTQYNNSDKALTDYTILYDYPSFPLDKMKEDLEMDPELLEQYTQLPDSLPERIGELAEEITANYENQYDKVKAIEGYFGRNGFVYQTSDVPVPRGDYVDQFLFDSQVGYCDNYSSSMVVLLRTLDIPTRWVKGFTSGEQISDYVGGDTSYNVYEVTNSNAHSWVEVYFPEVGWVPFEPTQGFSNPADFYLDTESDTEDDVLDAPSTEIDNDSEEPDPLMPEEEDEAVEAMNPGDSDEDSNKGFILSWWQLTIIAIVVIGIIAFVYIKRYRLQTYLLERRLYKNQDAQTYQDAYHFVLKVLKHQGFAKDPDQTLREYAKRIDTWYSTDSMGRLTSEYEKILYKNDQGTVAVTEIKDLWKNLINKILG</sequence>
<feature type="region of interest" description="Disordered" evidence="1">
    <location>
        <begin position="568"/>
        <end position="608"/>
    </location>
</feature>
<evidence type="ECO:0000259" key="3">
    <source>
        <dbReference type="SMART" id="SM00460"/>
    </source>
</evidence>
<dbReference type="PANTHER" id="PTHR42736">
    <property type="entry name" value="PROTEIN-GLUTAMINE GAMMA-GLUTAMYLTRANSFERASE"/>
    <property type="match status" value="1"/>
</dbReference>
<protein>
    <recommendedName>
        <fullName evidence="3">Transglutaminase-like domain-containing protein</fullName>
    </recommendedName>
</protein>
<keyword evidence="2" id="KW-0812">Transmembrane</keyword>
<keyword evidence="2" id="KW-1133">Transmembrane helix</keyword>
<name>A0A6N8FJJ4_9BACI</name>
<feature type="transmembrane region" description="Helical" evidence="2">
    <location>
        <begin position="42"/>
        <end position="63"/>
    </location>
</feature>
<feature type="transmembrane region" description="Helical" evidence="2">
    <location>
        <begin position="70"/>
        <end position="86"/>
    </location>
</feature>
<dbReference type="InterPro" id="IPR021878">
    <property type="entry name" value="TgpA_N"/>
</dbReference>
<dbReference type="InterPro" id="IPR038765">
    <property type="entry name" value="Papain-like_cys_pep_sf"/>
</dbReference>
<feature type="transmembrane region" description="Helical" evidence="2">
    <location>
        <begin position="618"/>
        <end position="637"/>
    </location>
</feature>
<feature type="transmembrane region" description="Helical" evidence="2">
    <location>
        <begin position="143"/>
        <end position="163"/>
    </location>
</feature>
<dbReference type="EMBL" id="WOCA01000005">
    <property type="protein sequence ID" value="MUK88474.1"/>
    <property type="molecule type" value="Genomic_DNA"/>
</dbReference>
<feature type="compositionally biased region" description="Acidic residues" evidence="1">
    <location>
        <begin position="579"/>
        <end position="598"/>
    </location>
</feature>
<proteinExistence type="predicted"/>
<dbReference type="AlphaFoldDB" id="A0A6N8FJJ4"/>
<evidence type="ECO:0000313" key="4">
    <source>
        <dbReference type="EMBL" id="MUK88474.1"/>
    </source>
</evidence>
<feature type="domain" description="Transglutaminase-like" evidence="3">
    <location>
        <begin position="473"/>
        <end position="551"/>
    </location>
</feature>
<dbReference type="Gene3D" id="3.10.620.30">
    <property type="match status" value="1"/>
</dbReference>
<evidence type="ECO:0000313" key="5">
    <source>
        <dbReference type="Proteomes" id="UP000469125"/>
    </source>
</evidence>
<evidence type="ECO:0000256" key="1">
    <source>
        <dbReference type="SAM" id="MobiDB-lite"/>
    </source>
</evidence>
<dbReference type="Pfam" id="PF11992">
    <property type="entry name" value="TgpA_N"/>
    <property type="match status" value="1"/>
</dbReference>